<dbReference type="AlphaFoldDB" id="A0A0V0Q7G8"/>
<organism evidence="1 2">
    <name type="scientific">Pseudocohnilembus persalinus</name>
    <name type="common">Ciliate</name>
    <dbReference type="NCBI Taxonomy" id="266149"/>
    <lineage>
        <taxon>Eukaryota</taxon>
        <taxon>Sar</taxon>
        <taxon>Alveolata</taxon>
        <taxon>Ciliophora</taxon>
        <taxon>Intramacronucleata</taxon>
        <taxon>Oligohymenophorea</taxon>
        <taxon>Scuticociliatia</taxon>
        <taxon>Philasterida</taxon>
        <taxon>Pseudocohnilembidae</taxon>
        <taxon>Pseudocohnilembus</taxon>
    </lineage>
</organism>
<protein>
    <submittedName>
        <fullName evidence="1">Uncharacterized protein</fullName>
    </submittedName>
</protein>
<proteinExistence type="predicted"/>
<accession>A0A0V0Q7G8</accession>
<dbReference type="EMBL" id="LDAU01000266">
    <property type="protein sequence ID" value="KRW98195.1"/>
    <property type="molecule type" value="Genomic_DNA"/>
</dbReference>
<dbReference type="OrthoDB" id="59449at2759"/>
<keyword evidence="2" id="KW-1185">Reference proteome</keyword>
<evidence type="ECO:0000313" key="1">
    <source>
        <dbReference type="EMBL" id="KRW98195.1"/>
    </source>
</evidence>
<gene>
    <name evidence="1" type="ORF">PPERSA_03397</name>
</gene>
<dbReference type="Proteomes" id="UP000054937">
    <property type="component" value="Unassembled WGS sequence"/>
</dbReference>
<reference evidence="1 2" key="1">
    <citation type="journal article" date="2015" name="Sci. Rep.">
        <title>Genome of the facultative scuticociliatosis pathogen Pseudocohnilembus persalinus provides insight into its virulence through horizontal gene transfer.</title>
        <authorList>
            <person name="Xiong J."/>
            <person name="Wang G."/>
            <person name="Cheng J."/>
            <person name="Tian M."/>
            <person name="Pan X."/>
            <person name="Warren A."/>
            <person name="Jiang C."/>
            <person name="Yuan D."/>
            <person name="Miao W."/>
        </authorList>
    </citation>
    <scope>NUCLEOTIDE SEQUENCE [LARGE SCALE GENOMIC DNA]</scope>
    <source>
        <strain evidence="1">36N120E</strain>
    </source>
</reference>
<comment type="caution">
    <text evidence="1">The sequence shown here is derived from an EMBL/GenBank/DDBJ whole genome shotgun (WGS) entry which is preliminary data.</text>
</comment>
<dbReference type="InParanoid" id="A0A0V0Q7G8"/>
<sequence length="209" mass="24197">MLPKVVGYQGFQSYGELPYPSLKAGKSKLSPNDVWEKNHQHVKQGFQHSIRNTGANTLKKYDPLDEVITLNLNSGVEHWQTNYSQSIVDPYKINKATRPSWTLHKEPHTVNAQLMKSEYKNQLGELGTKPIDKWDHNGNLKSTKLDDDLKMGTTQSTYHVPGYTGFIPELPYENSWICWTLAKKPYKLKRTAQRQLLQQFQFMNNLYNI</sequence>
<name>A0A0V0Q7G8_PSEPJ</name>
<evidence type="ECO:0000313" key="2">
    <source>
        <dbReference type="Proteomes" id="UP000054937"/>
    </source>
</evidence>
<dbReference type="OMA" id="EWSQNRP"/>